<dbReference type="EMBL" id="MU006114">
    <property type="protein sequence ID" value="KAF2834844.1"/>
    <property type="molecule type" value="Genomic_DNA"/>
</dbReference>
<feature type="region of interest" description="Disordered" evidence="2">
    <location>
        <begin position="508"/>
        <end position="606"/>
    </location>
</feature>
<evidence type="ECO:0000256" key="2">
    <source>
        <dbReference type="SAM" id="MobiDB-lite"/>
    </source>
</evidence>
<dbReference type="AlphaFoldDB" id="A0A9P4S2D6"/>
<feature type="coiled-coil region" evidence="1">
    <location>
        <begin position="263"/>
        <end position="308"/>
    </location>
</feature>
<feature type="compositionally biased region" description="Polar residues" evidence="2">
    <location>
        <begin position="476"/>
        <end position="488"/>
    </location>
</feature>
<feature type="region of interest" description="Disordered" evidence="2">
    <location>
        <begin position="1"/>
        <end position="92"/>
    </location>
</feature>
<name>A0A9P4S2D6_9PEZI</name>
<dbReference type="PANTHER" id="PTHR38120:SF1">
    <property type="entry name" value="M PROTEIN, SEROTYPE 2.1"/>
    <property type="match status" value="1"/>
</dbReference>
<keyword evidence="4" id="KW-1185">Reference proteome</keyword>
<dbReference type="OrthoDB" id="2121319at2759"/>
<feature type="region of interest" description="Disordered" evidence="2">
    <location>
        <begin position="335"/>
        <end position="365"/>
    </location>
</feature>
<feature type="compositionally biased region" description="Polar residues" evidence="2">
    <location>
        <begin position="561"/>
        <end position="575"/>
    </location>
</feature>
<accession>A0A9P4S2D6</accession>
<evidence type="ECO:0000313" key="3">
    <source>
        <dbReference type="EMBL" id="KAF2834844.1"/>
    </source>
</evidence>
<feature type="compositionally biased region" description="Low complexity" evidence="2">
    <location>
        <begin position="14"/>
        <end position="42"/>
    </location>
</feature>
<evidence type="ECO:0000256" key="1">
    <source>
        <dbReference type="SAM" id="Coils"/>
    </source>
</evidence>
<proteinExistence type="predicted"/>
<protein>
    <recommendedName>
        <fullName evidence="5">M serotype protein</fullName>
    </recommendedName>
</protein>
<evidence type="ECO:0000313" key="4">
    <source>
        <dbReference type="Proteomes" id="UP000799429"/>
    </source>
</evidence>
<organism evidence="3 4">
    <name type="scientific">Patellaria atrata CBS 101060</name>
    <dbReference type="NCBI Taxonomy" id="1346257"/>
    <lineage>
        <taxon>Eukaryota</taxon>
        <taxon>Fungi</taxon>
        <taxon>Dikarya</taxon>
        <taxon>Ascomycota</taxon>
        <taxon>Pezizomycotina</taxon>
        <taxon>Dothideomycetes</taxon>
        <taxon>Dothideomycetes incertae sedis</taxon>
        <taxon>Patellariales</taxon>
        <taxon>Patellariaceae</taxon>
        <taxon>Patellaria</taxon>
    </lineage>
</organism>
<reference evidence="3" key="1">
    <citation type="journal article" date="2020" name="Stud. Mycol.">
        <title>101 Dothideomycetes genomes: a test case for predicting lifestyles and emergence of pathogens.</title>
        <authorList>
            <person name="Haridas S."/>
            <person name="Albert R."/>
            <person name="Binder M."/>
            <person name="Bloem J."/>
            <person name="Labutti K."/>
            <person name="Salamov A."/>
            <person name="Andreopoulos B."/>
            <person name="Baker S."/>
            <person name="Barry K."/>
            <person name="Bills G."/>
            <person name="Bluhm B."/>
            <person name="Cannon C."/>
            <person name="Castanera R."/>
            <person name="Culley D."/>
            <person name="Daum C."/>
            <person name="Ezra D."/>
            <person name="Gonzalez J."/>
            <person name="Henrissat B."/>
            <person name="Kuo A."/>
            <person name="Liang C."/>
            <person name="Lipzen A."/>
            <person name="Lutzoni F."/>
            <person name="Magnuson J."/>
            <person name="Mondo S."/>
            <person name="Nolan M."/>
            <person name="Ohm R."/>
            <person name="Pangilinan J."/>
            <person name="Park H.-J."/>
            <person name="Ramirez L."/>
            <person name="Alfaro M."/>
            <person name="Sun H."/>
            <person name="Tritt A."/>
            <person name="Yoshinaga Y."/>
            <person name="Zwiers L.-H."/>
            <person name="Turgeon B."/>
            <person name="Goodwin S."/>
            <person name="Spatafora J."/>
            <person name="Crous P."/>
            <person name="Grigoriev I."/>
        </authorList>
    </citation>
    <scope>NUCLEOTIDE SEQUENCE</scope>
    <source>
        <strain evidence="3">CBS 101060</strain>
    </source>
</reference>
<keyword evidence="1" id="KW-0175">Coiled coil</keyword>
<feature type="compositionally biased region" description="Polar residues" evidence="2">
    <location>
        <begin position="537"/>
        <end position="548"/>
    </location>
</feature>
<dbReference type="Proteomes" id="UP000799429">
    <property type="component" value="Unassembled WGS sequence"/>
</dbReference>
<feature type="compositionally biased region" description="Basic and acidic residues" evidence="2">
    <location>
        <begin position="194"/>
        <end position="214"/>
    </location>
</feature>
<sequence length="648" mass="70643">MSAAAVKKLPSSGPPNKTNTTGTPASTSRSPSRTSTSTTTSPNGVSRARSVRSGTGTPLSARAAVKKPGTPSTLSQNVSSSADDGDEDAREEAAALIQDLKEQLQKVENTSEEYMKQIEVLQARFDDAIKDQAKLEERTHEEEERVESLLNEKKETVRQMRELESIYEAERAATMKEKEEALAREEELHGIIQRLKESLSQREPRPGVEDEPRMSRTSSFRSNSRNSSTHALGDGGQFAPPTSLQRSNSRSDSKLLLQKDKLIESLRLELAESQIKLVEMENMGGGRLQELEKVLLETRMANARLMEDNESFQLLLSEKTLNGDFSRGEFMHGVKEERVPSRAGPSTSLADELQSATEQDDDNSRRLESELNQLKDQNKALTLYINKIIERLLAHKGFETILSGDIQSPNVNVNKDLPPPPPAKDETDPAPSLLQRAKSMAARRPRPASQIMDKPVLPPTAESVNTDPATAPSIPLQRSQSTRINPQNPHRRSTSEWVGAANVVNNMYRGPSNPTPPASGTVSPGLVSPRNSFFGFPNNSQRVPSSGSARRPSVDDFAGGVSNTPLETTSNSDSGTAIDAPSPPRSLASSSDRQGGAIMAGNKIRPLRLVQEAAEDEALQKKNNRGSWMMGWFGKGENASPGGERPTS</sequence>
<comment type="caution">
    <text evidence="3">The sequence shown here is derived from an EMBL/GenBank/DDBJ whole genome shotgun (WGS) entry which is preliminary data.</text>
</comment>
<evidence type="ECO:0008006" key="5">
    <source>
        <dbReference type="Google" id="ProtNLM"/>
    </source>
</evidence>
<feature type="compositionally biased region" description="Polar residues" evidence="2">
    <location>
        <begin position="344"/>
        <end position="357"/>
    </location>
</feature>
<gene>
    <name evidence="3" type="ORF">M501DRAFT_943336</name>
</gene>
<feature type="region of interest" description="Disordered" evidence="2">
    <location>
        <begin position="406"/>
        <end position="496"/>
    </location>
</feature>
<feature type="region of interest" description="Disordered" evidence="2">
    <location>
        <begin position="194"/>
        <end position="252"/>
    </location>
</feature>
<feature type="compositionally biased region" description="Low complexity" evidence="2">
    <location>
        <begin position="215"/>
        <end position="229"/>
    </location>
</feature>
<dbReference type="PANTHER" id="PTHR38120">
    <property type="entry name" value="EXPRESSED PROTEIN"/>
    <property type="match status" value="1"/>
</dbReference>
<feature type="region of interest" description="Disordered" evidence="2">
    <location>
        <begin position="618"/>
        <end position="648"/>
    </location>
</feature>